<evidence type="ECO:0000313" key="1">
    <source>
        <dbReference type="EMBL" id="GJN15444.1"/>
    </source>
</evidence>
<keyword evidence="2" id="KW-1185">Reference proteome</keyword>
<gene>
    <name evidence="1" type="primary">gb02359</name>
    <name evidence="1" type="ORF">PR202_gb02359</name>
</gene>
<dbReference type="AlphaFoldDB" id="A0AAV5DXJ2"/>
<protein>
    <submittedName>
        <fullName evidence="1">Uncharacterized protein</fullName>
    </submittedName>
</protein>
<reference evidence="1" key="2">
    <citation type="submission" date="2021-12" db="EMBL/GenBank/DDBJ databases">
        <title>Resequencing data analysis of finger millet.</title>
        <authorList>
            <person name="Hatakeyama M."/>
            <person name="Aluri S."/>
            <person name="Balachadran M.T."/>
            <person name="Sivarajan S.R."/>
            <person name="Poveda L."/>
            <person name="Shimizu-Inatsugi R."/>
            <person name="Schlapbach R."/>
            <person name="Sreeman S.M."/>
            <person name="Shimizu K.K."/>
        </authorList>
    </citation>
    <scope>NUCLEOTIDE SEQUENCE</scope>
</reference>
<proteinExistence type="predicted"/>
<dbReference type="EMBL" id="BQKI01000072">
    <property type="protein sequence ID" value="GJN15444.1"/>
    <property type="molecule type" value="Genomic_DNA"/>
</dbReference>
<dbReference type="Proteomes" id="UP001054889">
    <property type="component" value="Unassembled WGS sequence"/>
</dbReference>
<accession>A0AAV5DXJ2</accession>
<sequence length="70" mass="7991">MRRVKKEHKKRLNSLIILSALIIWKHRNACVFEGAPLSVNTILSELKDEHSLWRMAGAKKLQGLDLVIAT</sequence>
<comment type="caution">
    <text evidence="1">The sequence shown here is derived from an EMBL/GenBank/DDBJ whole genome shotgun (WGS) entry which is preliminary data.</text>
</comment>
<organism evidence="1 2">
    <name type="scientific">Eleusine coracana subsp. coracana</name>
    <dbReference type="NCBI Taxonomy" id="191504"/>
    <lineage>
        <taxon>Eukaryota</taxon>
        <taxon>Viridiplantae</taxon>
        <taxon>Streptophyta</taxon>
        <taxon>Embryophyta</taxon>
        <taxon>Tracheophyta</taxon>
        <taxon>Spermatophyta</taxon>
        <taxon>Magnoliopsida</taxon>
        <taxon>Liliopsida</taxon>
        <taxon>Poales</taxon>
        <taxon>Poaceae</taxon>
        <taxon>PACMAD clade</taxon>
        <taxon>Chloridoideae</taxon>
        <taxon>Cynodonteae</taxon>
        <taxon>Eleusininae</taxon>
        <taxon>Eleusine</taxon>
    </lineage>
</organism>
<evidence type="ECO:0000313" key="2">
    <source>
        <dbReference type="Proteomes" id="UP001054889"/>
    </source>
</evidence>
<name>A0AAV5DXJ2_ELECO</name>
<reference evidence="1" key="1">
    <citation type="journal article" date="2018" name="DNA Res.">
        <title>Multiple hybrid de novo genome assembly of finger millet, an orphan allotetraploid crop.</title>
        <authorList>
            <person name="Hatakeyama M."/>
            <person name="Aluri S."/>
            <person name="Balachadran M.T."/>
            <person name="Sivarajan S.R."/>
            <person name="Patrignani A."/>
            <person name="Gruter S."/>
            <person name="Poveda L."/>
            <person name="Shimizu-Inatsugi R."/>
            <person name="Baeten J."/>
            <person name="Francoijs K.J."/>
            <person name="Nataraja K.N."/>
            <person name="Reddy Y.A.N."/>
            <person name="Phadnis S."/>
            <person name="Ravikumar R.L."/>
            <person name="Schlapbach R."/>
            <person name="Sreeman S.M."/>
            <person name="Shimizu K.K."/>
        </authorList>
    </citation>
    <scope>NUCLEOTIDE SEQUENCE</scope>
</reference>